<organism evidence="1 2">
    <name type="scientific">Coccomyxa subellipsoidea</name>
    <dbReference type="NCBI Taxonomy" id="248742"/>
    <lineage>
        <taxon>Eukaryota</taxon>
        <taxon>Viridiplantae</taxon>
        <taxon>Chlorophyta</taxon>
        <taxon>core chlorophytes</taxon>
        <taxon>Trebouxiophyceae</taxon>
        <taxon>Trebouxiophyceae incertae sedis</taxon>
        <taxon>Coccomyxaceae</taxon>
        <taxon>Coccomyxa</taxon>
    </lineage>
</organism>
<proteinExistence type="predicted"/>
<evidence type="ECO:0000313" key="2">
    <source>
        <dbReference type="Proteomes" id="UP001491310"/>
    </source>
</evidence>
<evidence type="ECO:0000313" key="1">
    <source>
        <dbReference type="EMBL" id="KAK9902708.1"/>
    </source>
</evidence>
<comment type="caution">
    <text evidence="1">The sequence shown here is derived from an EMBL/GenBank/DDBJ whole genome shotgun (WGS) entry which is preliminary data.</text>
</comment>
<dbReference type="Proteomes" id="UP001491310">
    <property type="component" value="Unassembled WGS sequence"/>
</dbReference>
<name>A0ABR2YCX5_9CHLO</name>
<accession>A0ABR2YCX5</accession>
<sequence>MDNTQPLLLALLVKQLQQLLKNNIDYAPVLEAGDLQTPLRAWNARDNLDELCPSLNTREITLLEVAATQLTGNEDPGKFD</sequence>
<keyword evidence="2" id="KW-1185">Reference proteome</keyword>
<reference evidence="1 2" key="1">
    <citation type="journal article" date="2024" name="Nat. Commun.">
        <title>Phylogenomics reveals the evolutionary origins of lichenization in chlorophyte algae.</title>
        <authorList>
            <person name="Puginier C."/>
            <person name="Libourel C."/>
            <person name="Otte J."/>
            <person name="Skaloud P."/>
            <person name="Haon M."/>
            <person name="Grisel S."/>
            <person name="Petersen M."/>
            <person name="Berrin J.G."/>
            <person name="Delaux P.M."/>
            <person name="Dal Grande F."/>
            <person name="Keller J."/>
        </authorList>
    </citation>
    <scope>NUCLEOTIDE SEQUENCE [LARGE SCALE GENOMIC DNA]</scope>
    <source>
        <strain evidence="1 2">SAG 216-7</strain>
    </source>
</reference>
<dbReference type="EMBL" id="JALJOT010000015">
    <property type="protein sequence ID" value="KAK9902708.1"/>
    <property type="molecule type" value="Genomic_DNA"/>
</dbReference>
<gene>
    <name evidence="1" type="ORF">WJX75_003406</name>
</gene>
<protein>
    <submittedName>
        <fullName evidence="1">Uncharacterized protein</fullName>
    </submittedName>
</protein>